<dbReference type="OrthoDB" id="9096196at2"/>
<feature type="chain" id="PRO_5015513687" evidence="1">
    <location>
        <begin position="19"/>
        <end position="140"/>
    </location>
</feature>
<protein>
    <submittedName>
        <fullName evidence="2">Uncharacterized protein</fullName>
    </submittedName>
</protein>
<organism evidence="2 3">
    <name type="scientific">Pseudomonas prosekii</name>
    <dbReference type="NCBI Taxonomy" id="1148509"/>
    <lineage>
        <taxon>Bacteria</taxon>
        <taxon>Pseudomonadati</taxon>
        <taxon>Pseudomonadota</taxon>
        <taxon>Gammaproteobacteria</taxon>
        <taxon>Pseudomonadales</taxon>
        <taxon>Pseudomonadaceae</taxon>
        <taxon>Pseudomonas</taxon>
    </lineage>
</organism>
<evidence type="ECO:0000256" key="1">
    <source>
        <dbReference type="SAM" id="SignalP"/>
    </source>
</evidence>
<dbReference type="RefSeq" id="WP_109520691.1">
    <property type="nucleotide sequence ID" value="NZ_QFAW01000010.1"/>
</dbReference>
<dbReference type="AlphaFoldDB" id="A0A2U2D9P8"/>
<sequence length="140" mass="15999">MKKLITLLLLAFPLLAHSAVETQINCFKAQDGKDIKFEFRTYYDPAVNWSGSAVKYATSKKWISLVHKSTEQYEMAEGRPYEFTTTWVEVVDGAVTGEYVMVRQGALIYGMAYTNVKSKKRYAFEHLPPVETSPEKGCQW</sequence>
<keyword evidence="1" id="KW-0732">Signal</keyword>
<evidence type="ECO:0000313" key="3">
    <source>
        <dbReference type="Proteomes" id="UP000245056"/>
    </source>
</evidence>
<dbReference type="Proteomes" id="UP000245056">
    <property type="component" value="Unassembled WGS sequence"/>
</dbReference>
<reference evidence="2 3" key="1">
    <citation type="submission" date="2018-05" db="EMBL/GenBank/DDBJ databases">
        <title>Genome sequences of two Antarctic strains of Pseudomonas prosekii: insights into adaptation to extreme conditions.</title>
        <authorList>
            <person name="Snopkova K."/>
            <person name="Dufkova K."/>
            <person name="Cejkova D."/>
            <person name="Sedlacek I."/>
            <person name="Smajs D."/>
        </authorList>
    </citation>
    <scope>NUCLEOTIDE SEQUENCE [LARGE SCALE GENOMIC DNA]</scope>
    <source>
        <strain evidence="2 3">P2673</strain>
    </source>
</reference>
<accession>A0A2U2D9P8</accession>
<proteinExistence type="predicted"/>
<comment type="caution">
    <text evidence="2">The sequence shown here is derived from an EMBL/GenBank/DDBJ whole genome shotgun (WGS) entry which is preliminary data.</text>
</comment>
<evidence type="ECO:0000313" key="2">
    <source>
        <dbReference type="EMBL" id="PWE45758.1"/>
    </source>
</evidence>
<gene>
    <name evidence="2" type="ORF">C9I49_09385</name>
</gene>
<feature type="signal peptide" evidence="1">
    <location>
        <begin position="1"/>
        <end position="18"/>
    </location>
</feature>
<dbReference type="EMBL" id="QFAW01000010">
    <property type="protein sequence ID" value="PWE45758.1"/>
    <property type="molecule type" value="Genomic_DNA"/>
</dbReference>
<name>A0A2U2D9P8_9PSED</name>